<evidence type="ECO:0000313" key="3">
    <source>
        <dbReference type="Proteomes" id="UP001476798"/>
    </source>
</evidence>
<evidence type="ECO:0000256" key="1">
    <source>
        <dbReference type="SAM" id="SignalP"/>
    </source>
</evidence>
<dbReference type="EMBL" id="JAHRIO010083836">
    <property type="protein sequence ID" value="MEQ2186422.1"/>
    <property type="molecule type" value="Genomic_DNA"/>
</dbReference>
<feature type="chain" id="PRO_5046003122" evidence="1">
    <location>
        <begin position="25"/>
        <end position="106"/>
    </location>
</feature>
<organism evidence="2 3">
    <name type="scientific">Goodea atripinnis</name>
    <dbReference type="NCBI Taxonomy" id="208336"/>
    <lineage>
        <taxon>Eukaryota</taxon>
        <taxon>Metazoa</taxon>
        <taxon>Chordata</taxon>
        <taxon>Craniata</taxon>
        <taxon>Vertebrata</taxon>
        <taxon>Euteleostomi</taxon>
        <taxon>Actinopterygii</taxon>
        <taxon>Neopterygii</taxon>
        <taxon>Teleostei</taxon>
        <taxon>Neoteleostei</taxon>
        <taxon>Acanthomorphata</taxon>
        <taxon>Ovalentaria</taxon>
        <taxon>Atherinomorphae</taxon>
        <taxon>Cyprinodontiformes</taxon>
        <taxon>Goodeidae</taxon>
        <taxon>Goodea</taxon>
    </lineage>
</organism>
<comment type="caution">
    <text evidence="2">The sequence shown here is derived from an EMBL/GenBank/DDBJ whole genome shotgun (WGS) entry which is preliminary data.</text>
</comment>
<keyword evidence="1" id="KW-0732">Signal</keyword>
<accession>A0ABV0PSE1</accession>
<sequence>MCVSMCVCVDAWLVFLCWFCEMLANSLVSIMLDDCWDSTGTSLDKLDKTDMKINAETVCDKLILPVLLPYNWQKSDWQNISLSGQFSDFGAFGNVTDSSDLREAVL</sequence>
<proteinExistence type="predicted"/>
<reference evidence="2 3" key="1">
    <citation type="submission" date="2021-06" db="EMBL/GenBank/DDBJ databases">
        <authorList>
            <person name="Palmer J.M."/>
        </authorList>
    </citation>
    <scope>NUCLEOTIDE SEQUENCE [LARGE SCALE GENOMIC DNA]</scope>
    <source>
        <strain evidence="2 3">GA_2019</strain>
        <tissue evidence="2">Muscle</tissue>
    </source>
</reference>
<gene>
    <name evidence="2" type="ORF">GOODEAATRI_028231</name>
</gene>
<protein>
    <submittedName>
        <fullName evidence="2">Uncharacterized protein</fullName>
    </submittedName>
</protein>
<feature type="signal peptide" evidence="1">
    <location>
        <begin position="1"/>
        <end position="24"/>
    </location>
</feature>
<dbReference type="Proteomes" id="UP001476798">
    <property type="component" value="Unassembled WGS sequence"/>
</dbReference>
<name>A0ABV0PSE1_9TELE</name>
<keyword evidence="3" id="KW-1185">Reference proteome</keyword>
<evidence type="ECO:0000313" key="2">
    <source>
        <dbReference type="EMBL" id="MEQ2186422.1"/>
    </source>
</evidence>